<dbReference type="Proteomes" id="UP001138997">
    <property type="component" value="Unassembled WGS sequence"/>
</dbReference>
<dbReference type="EMBL" id="JAJOMB010000032">
    <property type="protein sequence ID" value="MCD5316610.1"/>
    <property type="molecule type" value="Genomic_DNA"/>
</dbReference>
<dbReference type="AlphaFoldDB" id="A0A9X1NM38"/>
<accession>A0A9X1NM38</accession>
<keyword evidence="2" id="KW-1185">Reference proteome</keyword>
<comment type="caution">
    <text evidence="1">The sequence shown here is derived from an EMBL/GenBank/DDBJ whole genome shotgun (WGS) entry which is preliminary data.</text>
</comment>
<organism evidence="1 2">
    <name type="scientific">Kineosporia babensis</name>
    <dbReference type="NCBI Taxonomy" id="499548"/>
    <lineage>
        <taxon>Bacteria</taxon>
        <taxon>Bacillati</taxon>
        <taxon>Actinomycetota</taxon>
        <taxon>Actinomycetes</taxon>
        <taxon>Kineosporiales</taxon>
        <taxon>Kineosporiaceae</taxon>
        <taxon>Kineosporia</taxon>
    </lineage>
</organism>
<proteinExistence type="predicted"/>
<evidence type="ECO:0000313" key="2">
    <source>
        <dbReference type="Proteomes" id="UP001138997"/>
    </source>
</evidence>
<sequence>MDVDLASNILGGAWTFVGLVAKLPLEVVLAGTAITQYLAVGQSILAKSEDHEERQRERKEKEG</sequence>
<protein>
    <submittedName>
        <fullName evidence="1">Uncharacterized protein</fullName>
    </submittedName>
</protein>
<gene>
    <name evidence="1" type="ORF">LR394_37500</name>
</gene>
<dbReference type="RefSeq" id="WP_231449462.1">
    <property type="nucleotide sequence ID" value="NZ_JAJOMB010000032.1"/>
</dbReference>
<name>A0A9X1NM38_9ACTN</name>
<evidence type="ECO:0000313" key="1">
    <source>
        <dbReference type="EMBL" id="MCD5316610.1"/>
    </source>
</evidence>
<reference evidence="1" key="1">
    <citation type="submission" date="2021-11" db="EMBL/GenBank/DDBJ databases">
        <title>Streptomyces corallinus and Kineosporia corallina sp. nov., two new coral-derived marine actinobacteria.</title>
        <authorList>
            <person name="Buangrab K."/>
            <person name="Sutthacheep M."/>
            <person name="Yeemin T."/>
            <person name="Harunari E."/>
            <person name="Igarashi Y."/>
            <person name="Sripreechasak P."/>
            <person name="Kanchanasin P."/>
            <person name="Tanasupawat S."/>
            <person name="Phongsopitanun W."/>
        </authorList>
    </citation>
    <scope>NUCLEOTIDE SEQUENCE</scope>
    <source>
        <strain evidence="1">JCM 31032</strain>
    </source>
</reference>